<evidence type="ECO:0008006" key="5">
    <source>
        <dbReference type="Google" id="ProtNLM"/>
    </source>
</evidence>
<dbReference type="OrthoDB" id="7156875at2"/>
<proteinExistence type="predicted"/>
<name>A0A4Y5Z667_9GAMM</name>
<feature type="compositionally biased region" description="Polar residues" evidence="1">
    <location>
        <begin position="949"/>
        <end position="965"/>
    </location>
</feature>
<gene>
    <name evidence="3" type="ORF">FIV34_15045</name>
</gene>
<accession>A0A4Y5Z667</accession>
<evidence type="ECO:0000256" key="1">
    <source>
        <dbReference type="SAM" id="MobiDB-lite"/>
    </source>
</evidence>
<dbReference type="PROSITE" id="PS00018">
    <property type="entry name" value="EF_HAND_1"/>
    <property type="match status" value="1"/>
</dbReference>
<keyword evidence="2" id="KW-0732">Signal</keyword>
<reference evidence="3 4" key="1">
    <citation type="submission" date="2019-06" db="EMBL/GenBank/DDBJ databases">
        <title>A complete genome sequence for Luteibacter pinisoli MAH-14.</title>
        <authorList>
            <person name="Baltrus D.A."/>
        </authorList>
    </citation>
    <scope>NUCLEOTIDE SEQUENCE [LARGE SCALE GENOMIC DNA]</scope>
    <source>
        <strain evidence="3 4">MAH-14</strain>
    </source>
</reference>
<feature type="chain" id="PRO_5021480252" description="PilC beta-propeller domain-containing protein" evidence="2">
    <location>
        <begin position="33"/>
        <end position="1824"/>
    </location>
</feature>
<dbReference type="Proteomes" id="UP000316093">
    <property type="component" value="Chromosome"/>
</dbReference>
<feature type="region of interest" description="Disordered" evidence="1">
    <location>
        <begin position="942"/>
        <end position="965"/>
    </location>
</feature>
<evidence type="ECO:0000256" key="2">
    <source>
        <dbReference type="SAM" id="SignalP"/>
    </source>
</evidence>
<dbReference type="EMBL" id="CP041046">
    <property type="protein sequence ID" value="QDE40426.1"/>
    <property type="molecule type" value="Genomic_DNA"/>
</dbReference>
<protein>
    <recommendedName>
        <fullName evidence="5">PilC beta-propeller domain-containing protein</fullName>
    </recommendedName>
</protein>
<sequence>MKRFHFHRTGALFGLLVAAVAGTFGAPLDVQAAALSTQTAANFQIDPPLGVAGAAPLVMLNLSRDHQLFYKAYNDFTDINNDGVLDTTYTNDPLLHPYVGYFDPTKCYAYDSGAFVPQGSLDATNYCTAQWSGNFLNWATMTRMDEVRKILYGGMRSTDTKKKTILERAYLPTDAHSFAKFYNGSDIAKLTPFSYGNTRPTATGTPAAVVYDQQGYNDNGSNNSPYVLLRLQYIPNSLGVQLGDQIQIVANNSTSAPATLTAPVRYLNSGGYGNDGMNNRVELRVQAGMFANMPGCGTVDQCVTQFRSYAQWTATNLTRTGITLCNTTMQAGSDQLSQNNTAAPKIRVVPGDYALWAANEKLQCQWYSEQNTLQSGFIDGFMSNGNRAAFSGLGSSGENPSSSLGNEYIARVQVCVSKALLGTENCKQYPDDKTASNPYKPIGLLQKYGETGNIKFGLVTPTFDHNASGGVLRAALPGPGTNDGDFVSNEINSSTGQFITGAAGAGIISNINALRIYGYKYEAGNNYGDGNGCSYQQTGITTGKAGGTLVSEGNCSSWGNPMAESYIETLRYLAGQTPTSSFASGTEDAALGMSVVATWNDPISPANFCAALNVINFNASSLSYDTDAVSGFDDLNTGRTVSAWTDLVGTGEGIPGKSWFVGNSSSTYADTDKDLCSAKSVANFSDLQGICPESPALKGGYLMAGAAYGAHVKRIRDLGLDTSNNPVVATSDKTSLKVNTFGVQLATNTPQIRVAVPGSTNKFVTIIPAYRLVLDSGVGGGALVDFKVLSQTVSGGTATGSFYASWEDSFAGGDYDQDMWGIISYEITATKVKVTTRPVAASTSNGQGFGYIVNGTTKDGPHFHSGIYGFKYTDATNPDIYNTAGTRINNSGTTNASGGCNGCTVSDGATTAIYDVGASNAGTLQDPLLYASKWGGFRVDTTKPDGTDTPVNDANPADNSKWASSTRGATPDNYFLVTDPGALEASLDALFRKILAKTASGTAAATVATSANGVGVTYQALYEAERTDNSGDRATWIGSMSSLWTDKYGYLREDGNHNNQLDDYATDPVIKFEYQASNQRTVAMRYTTTSSDPTIFTQGAGVPVELTDINSIWNARQGLWDPTLKTDSASQRTYTSAFSNANGRYIFTWIDANNDGKVDTGEMQPFIYDTTGTTGFNSTNYRRLNTDSTTEAANIVNWIRGSEITGLRSRTVDYGTTTALVGRVTRLGDIVNSTPLALSAPAESYDLLYNDQTYAAFRTKYRDRRQVVYVGANDGMIHAFNAGFYNASCQRFTTQPNNATCTATTPNATGTASSTPTAHPLGAELWAYVPKNLQAHLRWLTDPNYRHIYYVDGSPIAVDAKIFTADTDHPNGWGTVLVVPFRLGGGPISVNIANSGTASNQGSDSAYVIMDVTNPEVAPKVMGEVTLPNTWTTSVPAGVMVRDATTGSPSKFFLAFGSGPTDQKKVASTANLKVRVYDLADFVGASAAPTPVTFDLGTGTQGSYGKNSFAGDLIASDFNLDGKSEALYFGSVTGDGTSAEFGGNFYRIFVNGNPDPNQWDASKPVMLALNTTAMPNGMPVTIRPTLGRNLRGAPLVYFGTGRLFTTADKATSGQQRIFGLIDTALLPSTDAQYSTSITQSKLINVTGIDVATDATQAVSGLPSGVTALNGVTNFPGLTAAFNAAGVAGWYRDLSTKTNNPSERVVSSQTLLGALLLTAAYTPGTAICTGLGTSQLYGQNYATGTGDPSGFFGSSGGKAVVTSDLGSGLPAPPAMHVGDGSSLPGGGKTVTACTQTSTGAIVCKDVATLKPVTSGESSWREPLGN</sequence>
<organism evidence="3 4">
    <name type="scientific">Luteibacter pinisoli</name>
    <dbReference type="NCBI Taxonomy" id="2589080"/>
    <lineage>
        <taxon>Bacteria</taxon>
        <taxon>Pseudomonadati</taxon>
        <taxon>Pseudomonadota</taxon>
        <taxon>Gammaproteobacteria</taxon>
        <taxon>Lysobacterales</taxon>
        <taxon>Rhodanobacteraceae</taxon>
        <taxon>Luteibacter</taxon>
    </lineage>
</organism>
<dbReference type="InterPro" id="IPR018247">
    <property type="entry name" value="EF_Hand_1_Ca_BS"/>
</dbReference>
<evidence type="ECO:0000313" key="3">
    <source>
        <dbReference type="EMBL" id="QDE40426.1"/>
    </source>
</evidence>
<keyword evidence="4" id="KW-1185">Reference proteome</keyword>
<feature type="signal peptide" evidence="2">
    <location>
        <begin position="1"/>
        <end position="32"/>
    </location>
</feature>
<dbReference type="RefSeq" id="WP_139984134.1">
    <property type="nucleotide sequence ID" value="NZ_CP041046.1"/>
</dbReference>
<evidence type="ECO:0000313" key="4">
    <source>
        <dbReference type="Proteomes" id="UP000316093"/>
    </source>
</evidence>
<dbReference type="KEGG" id="lpy:FIV34_15045"/>